<dbReference type="SUPFAM" id="SSF81324">
    <property type="entry name" value="Voltage-gated potassium channels"/>
    <property type="match status" value="1"/>
</dbReference>
<dbReference type="EMBL" id="LFYR01000757">
    <property type="protein sequence ID" value="KMZ69609.1"/>
    <property type="molecule type" value="Genomic_DNA"/>
</dbReference>
<evidence type="ECO:0000256" key="2">
    <source>
        <dbReference type="ARBA" id="ARBA00022692"/>
    </source>
</evidence>
<feature type="transmembrane region" description="Helical" evidence="6">
    <location>
        <begin position="440"/>
        <end position="465"/>
    </location>
</feature>
<comment type="subcellular location">
    <subcellularLocation>
        <location evidence="1">Membrane</location>
        <topology evidence="1">Multi-pass membrane protein</topology>
    </subcellularLocation>
</comment>
<feature type="non-terminal residue" evidence="8">
    <location>
        <position position="496"/>
    </location>
</feature>
<evidence type="ECO:0000256" key="1">
    <source>
        <dbReference type="ARBA" id="ARBA00004141"/>
    </source>
</evidence>
<dbReference type="InterPro" id="IPR005821">
    <property type="entry name" value="Ion_trans_dom"/>
</dbReference>
<dbReference type="AlphaFoldDB" id="A0A0K9PKZ8"/>
<feature type="transmembrane region" description="Helical" evidence="6">
    <location>
        <begin position="161"/>
        <end position="182"/>
    </location>
</feature>
<dbReference type="STRING" id="29655.A0A0K9PKZ8"/>
<keyword evidence="5" id="KW-0406">Ion transport</keyword>
<feature type="domain" description="Ion transport" evidence="7">
    <location>
        <begin position="157"/>
        <end position="469"/>
    </location>
</feature>
<protein>
    <submittedName>
        <fullName evidence="8">Cyclic nucleotide gated channel</fullName>
    </submittedName>
</protein>
<dbReference type="OrthoDB" id="421226at2759"/>
<feature type="transmembrane region" description="Helical" evidence="6">
    <location>
        <begin position="194"/>
        <end position="216"/>
    </location>
</feature>
<keyword evidence="4 6" id="KW-0472">Membrane</keyword>
<accession>A0A0K9PKZ8</accession>
<dbReference type="Gene3D" id="1.10.287.70">
    <property type="match status" value="1"/>
</dbReference>
<dbReference type="GO" id="GO:0016020">
    <property type="term" value="C:membrane"/>
    <property type="evidence" value="ECO:0007669"/>
    <property type="project" value="UniProtKB-SubCell"/>
</dbReference>
<comment type="caution">
    <text evidence="8">The sequence shown here is derived from an EMBL/GenBank/DDBJ whole genome shotgun (WGS) entry which is preliminary data.</text>
</comment>
<keyword evidence="2 6" id="KW-0812">Transmembrane</keyword>
<keyword evidence="3 6" id="KW-1133">Transmembrane helix</keyword>
<proteinExistence type="predicted"/>
<evidence type="ECO:0000313" key="9">
    <source>
        <dbReference type="Proteomes" id="UP000036987"/>
    </source>
</evidence>
<reference evidence="9" key="1">
    <citation type="journal article" date="2016" name="Nature">
        <title>The genome of the seagrass Zostera marina reveals angiosperm adaptation to the sea.</title>
        <authorList>
            <person name="Olsen J.L."/>
            <person name="Rouze P."/>
            <person name="Verhelst B."/>
            <person name="Lin Y.-C."/>
            <person name="Bayer T."/>
            <person name="Collen J."/>
            <person name="Dattolo E."/>
            <person name="De Paoli E."/>
            <person name="Dittami S."/>
            <person name="Maumus F."/>
            <person name="Michel G."/>
            <person name="Kersting A."/>
            <person name="Lauritano C."/>
            <person name="Lohaus R."/>
            <person name="Toepel M."/>
            <person name="Tonon T."/>
            <person name="Vanneste K."/>
            <person name="Amirebrahimi M."/>
            <person name="Brakel J."/>
            <person name="Bostroem C."/>
            <person name="Chovatia M."/>
            <person name="Grimwood J."/>
            <person name="Jenkins J.W."/>
            <person name="Jueterbock A."/>
            <person name="Mraz A."/>
            <person name="Stam W.T."/>
            <person name="Tice H."/>
            <person name="Bornberg-Bauer E."/>
            <person name="Green P.J."/>
            <person name="Pearson G.A."/>
            <person name="Procaccini G."/>
            <person name="Duarte C.M."/>
            <person name="Schmutz J."/>
            <person name="Reusch T.B.H."/>
            <person name="Van de Peer Y."/>
        </authorList>
    </citation>
    <scope>NUCLEOTIDE SEQUENCE [LARGE SCALE GENOMIC DNA]</scope>
    <source>
        <strain evidence="9">cv. Finnish</strain>
    </source>
</reference>
<dbReference type="GO" id="GO:0005216">
    <property type="term" value="F:monoatomic ion channel activity"/>
    <property type="evidence" value="ECO:0007669"/>
    <property type="project" value="InterPro"/>
</dbReference>
<gene>
    <name evidence="8" type="ORF">ZOSMA_20G00870</name>
</gene>
<evidence type="ECO:0000259" key="7">
    <source>
        <dbReference type="Pfam" id="PF00520"/>
    </source>
</evidence>
<evidence type="ECO:0000256" key="5">
    <source>
        <dbReference type="ARBA" id="ARBA00023303"/>
    </source>
</evidence>
<name>A0A0K9PKZ8_ZOSMR</name>
<feature type="transmembrane region" description="Helical" evidence="6">
    <location>
        <begin position="323"/>
        <end position="344"/>
    </location>
</feature>
<evidence type="ECO:0000256" key="3">
    <source>
        <dbReference type="ARBA" id="ARBA00022989"/>
    </source>
</evidence>
<evidence type="ECO:0000313" key="8">
    <source>
        <dbReference type="EMBL" id="KMZ69609.1"/>
    </source>
</evidence>
<sequence length="496" mass="56646">MRRNRESDDSPMLQNSDIEMQLHTERKDKYVPKSAIISPKPRNLFNQGSIQRGFSFATSGPLSGPRFGARAADKENHLRRRKIASALGSHSGNKDDDNYKFHPIGLCNDIHCYSCVDDYKAKEKSEMTSGSSPNRWFPVSLLSMIPIVHPNHKMVHWWNQFFVISCLVAIFIDPLFFFILAIDEVGKCLKFNLNLAIVLTVIRTITDFIYLLHILLQSRLAYVSRDSRIVGTGDFVTDPKSIAKNYIFSWHFLGDAFAVLPLPQILALGIMRTDFGISKYTNEKNFFRVAFLCQYIPRIYRMVQLIGGVSANGFIFESAWANFVINLLMFILTGHVVGACWYLLGLQRVNQCLISACPSSSKNCNSPYCPRPSKIENDWNVSHCLKESSDKFDYGIYQKVTMISIKNNLASRYIYSLFWGFQQISTLAGNLEPSSYVSEVLFTMAIIGLGLLLFALLIGNIQNFLQALGRRRLEMQLKQRDVEQWMSHRRLPIPLR</sequence>
<dbReference type="Proteomes" id="UP000036987">
    <property type="component" value="Unassembled WGS sequence"/>
</dbReference>
<keyword evidence="9" id="KW-1185">Reference proteome</keyword>
<dbReference type="PANTHER" id="PTHR45651">
    <property type="entry name" value="CYCLIC NUCLEOTIDE-GATED ION CHANNEL 15-RELATED-RELATED"/>
    <property type="match status" value="1"/>
</dbReference>
<organism evidence="8 9">
    <name type="scientific">Zostera marina</name>
    <name type="common">Eelgrass</name>
    <dbReference type="NCBI Taxonomy" id="29655"/>
    <lineage>
        <taxon>Eukaryota</taxon>
        <taxon>Viridiplantae</taxon>
        <taxon>Streptophyta</taxon>
        <taxon>Embryophyta</taxon>
        <taxon>Tracheophyta</taxon>
        <taxon>Spermatophyta</taxon>
        <taxon>Magnoliopsida</taxon>
        <taxon>Liliopsida</taxon>
        <taxon>Zosteraceae</taxon>
        <taxon>Zostera</taxon>
    </lineage>
</organism>
<dbReference type="PANTHER" id="PTHR45651:SF11">
    <property type="entry name" value="CYCLIC NUCLEOTIDE-GATED ION CHANNEL 20, CHLOROPLASTIC-RELATED"/>
    <property type="match status" value="1"/>
</dbReference>
<keyword evidence="5" id="KW-0813">Transport</keyword>
<evidence type="ECO:0000256" key="4">
    <source>
        <dbReference type="ARBA" id="ARBA00023136"/>
    </source>
</evidence>
<dbReference type="Pfam" id="PF00520">
    <property type="entry name" value="Ion_trans"/>
    <property type="match status" value="1"/>
</dbReference>
<keyword evidence="5" id="KW-0407">Ion channel</keyword>
<evidence type="ECO:0000256" key="6">
    <source>
        <dbReference type="SAM" id="Phobius"/>
    </source>
</evidence>